<proteinExistence type="predicted"/>
<dbReference type="EMBL" id="ABJB010505127">
    <property type="status" value="NOT_ANNOTATED_CDS"/>
    <property type="molecule type" value="Genomic_DNA"/>
</dbReference>
<reference evidence="3" key="2">
    <citation type="submission" date="2020-05" db="UniProtKB">
        <authorList>
            <consortium name="EnsemblMetazoa"/>
        </authorList>
    </citation>
    <scope>IDENTIFICATION</scope>
    <source>
        <strain evidence="3">wikel</strain>
    </source>
</reference>
<gene>
    <name evidence="2" type="ORF">IscW_ISCW011604</name>
</gene>
<dbReference type="VEuPathDB" id="VectorBase:ISCW011604"/>
<evidence type="ECO:0000313" key="3">
    <source>
        <dbReference type="EnsemblMetazoa" id="ISCW011604-PA"/>
    </source>
</evidence>
<evidence type="ECO:0000313" key="4">
    <source>
        <dbReference type="Proteomes" id="UP000001555"/>
    </source>
</evidence>
<keyword evidence="4" id="KW-1185">Reference proteome</keyword>
<feature type="region of interest" description="Disordered" evidence="1">
    <location>
        <begin position="73"/>
        <end position="94"/>
    </location>
</feature>
<dbReference type="EMBL" id="DS891313">
    <property type="protein sequence ID" value="EEC15600.1"/>
    <property type="molecule type" value="Genomic_DNA"/>
</dbReference>
<accession>B7Q9S8</accession>
<reference evidence="2 4" key="1">
    <citation type="submission" date="2008-03" db="EMBL/GenBank/DDBJ databases">
        <title>Annotation of Ixodes scapularis.</title>
        <authorList>
            <consortium name="Ixodes scapularis Genome Project Consortium"/>
            <person name="Caler E."/>
            <person name="Hannick L.I."/>
            <person name="Bidwell S."/>
            <person name="Joardar V."/>
            <person name="Thiagarajan M."/>
            <person name="Amedeo P."/>
            <person name="Galinsky K.J."/>
            <person name="Schobel S."/>
            <person name="Inman J."/>
            <person name="Hostetler J."/>
            <person name="Miller J."/>
            <person name="Hammond M."/>
            <person name="Megy K."/>
            <person name="Lawson D."/>
            <person name="Kodira C."/>
            <person name="Sutton G."/>
            <person name="Meyer J."/>
            <person name="Hill C.A."/>
            <person name="Birren B."/>
            <person name="Nene V."/>
            <person name="Collins F."/>
            <person name="Alarcon-Chaidez F."/>
            <person name="Wikel S."/>
            <person name="Strausberg R."/>
        </authorList>
    </citation>
    <scope>NUCLEOTIDE SEQUENCE [LARGE SCALE GENOMIC DNA]</scope>
    <source>
        <strain evidence="4">Wikel</strain>
        <strain evidence="2">Wikel colony</strain>
    </source>
</reference>
<sequence>MGGMNRQTVEIKQGAIHLAFTRVTWIHSATPWQPGKDHVTTHNQKHNFGTCNMAAWWLCSSILKETLKSVACPESDTNPGISRREQRKSQSCHSRVPSKVAVKGIVRNEKSFRFRLRYLKLRALRMKRMHLSFSREHDETSLAAVTVEHSLLIKGITCGI</sequence>
<dbReference type="EnsemblMetazoa" id="ISCW011604-RA">
    <property type="protein sequence ID" value="ISCW011604-PA"/>
    <property type="gene ID" value="ISCW011604"/>
</dbReference>
<evidence type="ECO:0000313" key="2">
    <source>
        <dbReference type="EMBL" id="EEC15600.1"/>
    </source>
</evidence>
<dbReference type="HOGENOM" id="CLU_1654077_0_0_1"/>
<dbReference type="Proteomes" id="UP000001555">
    <property type="component" value="Unassembled WGS sequence"/>
</dbReference>
<dbReference type="AlphaFoldDB" id="B7Q9S8"/>
<organism>
    <name type="scientific">Ixodes scapularis</name>
    <name type="common">Black-legged tick</name>
    <name type="synonym">Deer tick</name>
    <dbReference type="NCBI Taxonomy" id="6945"/>
    <lineage>
        <taxon>Eukaryota</taxon>
        <taxon>Metazoa</taxon>
        <taxon>Ecdysozoa</taxon>
        <taxon>Arthropoda</taxon>
        <taxon>Chelicerata</taxon>
        <taxon>Arachnida</taxon>
        <taxon>Acari</taxon>
        <taxon>Parasitiformes</taxon>
        <taxon>Ixodida</taxon>
        <taxon>Ixodoidea</taxon>
        <taxon>Ixodidae</taxon>
        <taxon>Ixodinae</taxon>
        <taxon>Ixodes</taxon>
    </lineage>
</organism>
<evidence type="ECO:0000256" key="1">
    <source>
        <dbReference type="SAM" id="MobiDB-lite"/>
    </source>
</evidence>
<dbReference type="InParanoid" id="B7Q9S8"/>
<name>B7Q9S8_IXOSC</name>
<protein>
    <submittedName>
        <fullName evidence="2 3">Uncharacterized protein</fullName>
    </submittedName>
</protein>
<dbReference type="VEuPathDB" id="VectorBase:ISCI011604"/>
<dbReference type="PaxDb" id="6945-B7Q9S8"/>